<feature type="domain" description="MAGE" evidence="2">
    <location>
        <begin position="46"/>
        <end position="246"/>
    </location>
</feature>
<dbReference type="InterPro" id="IPR002190">
    <property type="entry name" value="MHD_dom"/>
</dbReference>
<reference evidence="3 4" key="1">
    <citation type="submission" date="2015-07" db="EMBL/GenBank/DDBJ databases">
        <title>The genome of the fungus Escovopsis weberi, a specialized disease agent of ant agriculture.</title>
        <authorList>
            <person name="de Man T.J."/>
            <person name="Stajich J.E."/>
            <person name="Kubicek C.P."/>
            <person name="Chenthamara K."/>
            <person name="Atanasova L."/>
            <person name="Druzhinina I.S."/>
            <person name="Birnbaum S."/>
            <person name="Barribeau S.M."/>
            <person name="Teiling C."/>
            <person name="Suen G."/>
            <person name="Currie C."/>
            <person name="Gerardo N.M."/>
        </authorList>
    </citation>
    <scope>NUCLEOTIDE SEQUENCE [LARGE SCALE GENOMIC DNA]</scope>
</reference>
<dbReference type="Proteomes" id="UP000053831">
    <property type="component" value="Unassembled WGS sequence"/>
</dbReference>
<proteinExistence type="predicted"/>
<dbReference type="EMBL" id="LGSR01000022">
    <property type="protein sequence ID" value="KOS17612.1"/>
    <property type="molecule type" value="Genomic_DNA"/>
</dbReference>
<dbReference type="Gene3D" id="1.10.10.1200">
    <property type="entry name" value="MAGE homology domain, winged helix WH1 motif"/>
    <property type="match status" value="1"/>
</dbReference>
<dbReference type="InterPro" id="IPR041899">
    <property type="entry name" value="MAGE_WH2"/>
</dbReference>
<comment type="caution">
    <text evidence="3">The sequence shown here is derived from an EMBL/GenBank/DDBJ whole genome shotgun (WGS) entry which is preliminary data.</text>
</comment>
<dbReference type="OrthoDB" id="205198at2759"/>
<dbReference type="STRING" id="150374.A0A0M9VSE2"/>
<evidence type="ECO:0000259" key="2">
    <source>
        <dbReference type="SMART" id="SM01373"/>
    </source>
</evidence>
<dbReference type="PANTHER" id="PTHR11736">
    <property type="entry name" value="MELANOMA-ASSOCIATED ANTIGEN MAGE ANTIGEN"/>
    <property type="match status" value="1"/>
</dbReference>
<dbReference type="InterPro" id="IPR041898">
    <property type="entry name" value="MAGE_WH1"/>
</dbReference>
<dbReference type="PANTHER" id="PTHR11736:SF14">
    <property type="entry name" value="NSE3 HOMOLOG, SMC5-SMC6 COMPLEX COMPONENT"/>
    <property type="match status" value="1"/>
</dbReference>
<dbReference type="SMART" id="SM01373">
    <property type="entry name" value="MAGE"/>
    <property type="match status" value="1"/>
</dbReference>
<name>A0A0M9VSE2_ESCWE</name>
<dbReference type="GO" id="GO:0006281">
    <property type="term" value="P:DNA repair"/>
    <property type="evidence" value="ECO:0007669"/>
    <property type="project" value="TreeGrafter"/>
</dbReference>
<dbReference type="Pfam" id="PF01454">
    <property type="entry name" value="MAGE"/>
    <property type="match status" value="1"/>
</dbReference>
<feature type="region of interest" description="Disordered" evidence="1">
    <location>
        <begin position="1"/>
        <end position="39"/>
    </location>
</feature>
<protein>
    <recommendedName>
        <fullName evidence="2">MAGE domain-containing protein</fullName>
    </recommendedName>
</protein>
<organism evidence="3 4">
    <name type="scientific">Escovopsis weberi</name>
    <dbReference type="NCBI Taxonomy" id="150374"/>
    <lineage>
        <taxon>Eukaryota</taxon>
        <taxon>Fungi</taxon>
        <taxon>Dikarya</taxon>
        <taxon>Ascomycota</taxon>
        <taxon>Pezizomycotina</taxon>
        <taxon>Sordariomycetes</taxon>
        <taxon>Hypocreomycetidae</taxon>
        <taxon>Hypocreales</taxon>
        <taxon>Hypocreaceae</taxon>
        <taxon>Escovopsis</taxon>
    </lineage>
</organism>
<dbReference type="AlphaFoldDB" id="A0A0M9VSE2"/>
<dbReference type="InterPro" id="IPR037445">
    <property type="entry name" value="MAGE"/>
</dbReference>
<keyword evidence="4" id="KW-1185">Reference proteome</keyword>
<dbReference type="Gene3D" id="1.10.10.1210">
    <property type="entry name" value="MAGE homology domain, winged helix WH2 motif"/>
    <property type="match status" value="1"/>
</dbReference>
<evidence type="ECO:0000256" key="1">
    <source>
        <dbReference type="SAM" id="MobiDB-lite"/>
    </source>
</evidence>
<gene>
    <name evidence="3" type="ORF">ESCO_003287</name>
</gene>
<dbReference type="GO" id="GO:0005634">
    <property type="term" value="C:nucleus"/>
    <property type="evidence" value="ECO:0007669"/>
    <property type="project" value="TreeGrafter"/>
</dbReference>
<accession>A0A0M9VSE2</accession>
<evidence type="ECO:0000313" key="4">
    <source>
        <dbReference type="Proteomes" id="UP000053831"/>
    </source>
</evidence>
<sequence>MPRQRRVVEDEDEEETTQVQISDDDRAEESGSDAAGPSDQQLAKKLIRYALACEYSRVPIRREGIKERVLGKNGRSFRRIFKLAQRQMRDVWGMEFRELPMKEKMTLHEKRQAMKSNSQPRTGSGAFALSSTLPAAYRSPAIITPSRVPSVEEEATYTAFYTMVVSLIMLNGGELSDQKLQRYLLRLNADRNLASEKTDLVLKRMEKQGYVVKQTEGLAAGQDGGDQATTWHVGRRAKEEIGLDGVVGLVREVYGHPENEDFDKKLKSSLGIKDWPSAAVEEENAGSAMEEDG</sequence>
<evidence type="ECO:0000313" key="3">
    <source>
        <dbReference type="EMBL" id="KOS17612.1"/>
    </source>
</evidence>